<comment type="subcellular location">
    <subcellularLocation>
        <location evidence="1">Nucleus</location>
    </subcellularLocation>
</comment>
<evidence type="ECO:0000313" key="4">
    <source>
        <dbReference type="Proteomes" id="UP000279833"/>
    </source>
</evidence>
<dbReference type="InterPro" id="IPR002119">
    <property type="entry name" value="Histone_H2A"/>
</dbReference>
<dbReference type="SUPFAM" id="SSF47113">
    <property type="entry name" value="Histone-fold"/>
    <property type="match status" value="1"/>
</dbReference>
<comment type="similarity">
    <text evidence="1">Belongs to the histone H2A family.</text>
</comment>
<evidence type="ECO:0000313" key="3">
    <source>
        <dbReference type="EMBL" id="VDP63994.1"/>
    </source>
</evidence>
<dbReference type="GO" id="GO:0046982">
    <property type="term" value="F:protein heterodimerization activity"/>
    <property type="evidence" value="ECO:0007669"/>
    <property type="project" value="InterPro"/>
</dbReference>
<dbReference type="PRINTS" id="PR00620">
    <property type="entry name" value="HISTONEH2A"/>
</dbReference>
<dbReference type="GO" id="GO:0003677">
    <property type="term" value="F:DNA binding"/>
    <property type="evidence" value="ECO:0007669"/>
    <property type="project" value="UniProtKB-KW"/>
</dbReference>
<dbReference type="SMART" id="SM00414">
    <property type="entry name" value="H2A"/>
    <property type="match status" value="1"/>
</dbReference>
<reference evidence="3 4" key="2">
    <citation type="submission" date="2018-11" db="EMBL/GenBank/DDBJ databases">
        <authorList>
            <consortium name="Pathogen Informatics"/>
        </authorList>
    </citation>
    <scope>NUCLEOTIDE SEQUENCE [LARGE SCALE GENOMIC DNA]</scope>
    <source>
        <strain evidence="3">Dakar</strain>
        <strain evidence="4">Dakar, Senegal</strain>
    </source>
</reference>
<dbReference type="CDD" id="cd00074">
    <property type="entry name" value="HFD_H2A"/>
    <property type="match status" value="1"/>
</dbReference>
<comment type="subunit">
    <text evidence="1">The nucleosome is a histone octamer containing two molecules each of H2A, H2B, H3 and H4 assembled in one H3-H4 heterotetramer and two H2A-H2B heterodimers. The octamer wraps approximately 147 bp of DNA.</text>
</comment>
<dbReference type="GO" id="GO:0000786">
    <property type="term" value="C:nucleosome"/>
    <property type="evidence" value="ECO:0007669"/>
    <property type="project" value="UniProtKB-KW"/>
</dbReference>
<protein>
    <recommendedName>
        <fullName evidence="1">Histone H2A</fullName>
    </recommendedName>
</protein>
<dbReference type="EMBL" id="UZAK01040064">
    <property type="protein sequence ID" value="VDP63994.1"/>
    <property type="molecule type" value="Genomic_DNA"/>
</dbReference>
<name>A0A183KRI2_9TREM</name>
<keyword evidence="1" id="KW-0238">DNA-binding</keyword>
<keyword evidence="1" id="KW-0539">Nucleus</keyword>
<organism evidence="5">
    <name type="scientific">Schistosoma curassoni</name>
    <dbReference type="NCBI Taxonomy" id="6186"/>
    <lineage>
        <taxon>Eukaryota</taxon>
        <taxon>Metazoa</taxon>
        <taxon>Spiralia</taxon>
        <taxon>Lophotrochozoa</taxon>
        <taxon>Platyhelminthes</taxon>
        <taxon>Trematoda</taxon>
        <taxon>Digenea</taxon>
        <taxon>Strigeidida</taxon>
        <taxon>Schistosomatoidea</taxon>
        <taxon>Schistosomatidae</taxon>
        <taxon>Schistosoma</taxon>
    </lineage>
</organism>
<accession>A0A183KRI2</accession>
<dbReference type="GO" id="GO:0030527">
    <property type="term" value="F:structural constituent of chromatin"/>
    <property type="evidence" value="ECO:0007669"/>
    <property type="project" value="InterPro"/>
</dbReference>
<evidence type="ECO:0000313" key="5">
    <source>
        <dbReference type="WBParaSite" id="SCUD_0001767101-mRNA-1"/>
    </source>
</evidence>
<dbReference type="WBParaSite" id="SCUD_0001767101-mRNA-1">
    <property type="protein sequence ID" value="SCUD_0001767101-mRNA-1"/>
    <property type="gene ID" value="SCUD_0001767101"/>
</dbReference>
<keyword evidence="1" id="KW-0158">Chromosome</keyword>
<gene>
    <name evidence="3" type="ORF">SCUD_LOCUS17668</name>
</gene>
<proteinExistence type="inferred from homology"/>
<dbReference type="InterPro" id="IPR009072">
    <property type="entry name" value="Histone-fold"/>
</dbReference>
<sequence length="82" mass="8863">MSGLGKGGKSRAKVKTRSARASLQFPVGRVHRLLRKGNYAERLEAGAPVYLATVLEHLAAEVLGLADNAARDNEMCSVMFHL</sequence>
<feature type="domain" description="Core Histone H2A/H2B/H3" evidence="2">
    <location>
        <begin position="9"/>
        <end position="75"/>
    </location>
</feature>
<dbReference type="Proteomes" id="UP000279833">
    <property type="component" value="Unassembled WGS sequence"/>
</dbReference>
<reference evidence="5" key="1">
    <citation type="submission" date="2016-06" db="UniProtKB">
        <authorList>
            <consortium name="WormBaseParasite"/>
        </authorList>
    </citation>
    <scope>IDENTIFICATION</scope>
</reference>
<dbReference type="InterPro" id="IPR007125">
    <property type="entry name" value="H2A/H2B/H3"/>
</dbReference>
<dbReference type="AlphaFoldDB" id="A0A183KRI2"/>
<dbReference type="Gene3D" id="1.10.20.10">
    <property type="entry name" value="Histone, subunit A"/>
    <property type="match status" value="1"/>
</dbReference>
<evidence type="ECO:0000259" key="2">
    <source>
        <dbReference type="Pfam" id="PF00125"/>
    </source>
</evidence>
<evidence type="ECO:0000256" key="1">
    <source>
        <dbReference type="RuleBase" id="RU003767"/>
    </source>
</evidence>
<dbReference type="Pfam" id="PF00125">
    <property type="entry name" value="Histone"/>
    <property type="match status" value="1"/>
</dbReference>
<keyword evidence="4" id="KW-1185">Reference proteome</keyword>
<dbReference type="PANTHER" id="PTHR23430">
    <property type="entry name" value="HISTONE H2A"/>
    <property type="match status" value="1"/>
</dbReference>
<keyword evidence="1" id="KW-0544">Nucleosome core</keyword>
<dbReference type="GO" id="GO:0005634">
    <property type="term" value="C:nucleus"/>
    <property type="evidence" value="ECO:0007669"/>
    <property type="project" value="UniProtKB-SubCell"/>
</dbReference>
<dbReference type="STRING" id="6186.A0A183KRI2"/>